<evidence type="ECO:0008006" key="3">
    <source>
        <dbReference type="Google" id="ProtNLM"/>
    </source>
</evidence>
<comment type="caution">
    <text evidence="1">The sequence shown here is derived from an EMBL/GenBank/DDBJ whole genome shotgun (WGS) entry which is preliminary data.</text>
</comment>
<accession>A0ABR3F2S3</accession>
<dbReference type="EMBL" id="JBAHYK010001102">
    <property type="protein sequence ID" value="KAL0569510.1"/>
    <property type="molecule type" value="Genomic_DNA"/>
</dbReference>
<name>A0ABR3F2S3_9AGAR</name>
<gene>
    <name evidence="1" type="ORF">V5O48_012451</name>
</gene>
<sequence>PDGPPPAKKMKWTEIMPFTAPDPYAVNYKPTDDDIYPYGKPNNTDDLTVHPTGYTGAWTKATFDRCYIPHKEIIHNVSPHQKVLIADKLVQGLYSFQ</sequence>
<evidence type="ECO:0000313" key="1">
    <source>
        <dbReference type="EMBL" id="KAL0569510.1"/>
    </source>
</evidence>
<evidence type="ECO:0000313" key="2">
    <source>
        <dbReference type="Proteomes" id="UP001465976"/>
    </source>
</evidence>
<organism evidence="1 2">
    <name type="scientific">Marasmius crinis-equi</name>
    <dbReference type="NCBI Taxonomy" id="585013"/>
    <lineage>
        <taxon>Eukaryota</taxon>
        <taxon>Fungi</taxon>
        <taxon>Dikarya</taxon>
        <taxon>Basidiomycota</taxon>
        <taxon>Agaricomycotina</taxon>
        <taxon>Agaricomycetes</taxon>
        <taxon>Agaricomycetidae</taxon>
        <taxon>Agaricales</taxon>
        <taxon>Marasmiineae</taxon>
        <taxon>Marasmiaceae</taxon>
        <taxon>Marasmius</taxon>
    </lineage>
</organism>
<keyword evidence="2" id="KW-1185">Reference proteome</keyword>
<protein>
    <recommendedName>
        <fullName evidence="3">Calreticulin</fullName>
    </recommendedName>
</protein>
<dbReference type="Proteomes" id="UP001465976">
    <property type="component" value="Unassembled WGS sequence"/>
</dbReference>
<proteinExistence type="predicted"/>
<feature type="non-terminal residue" evidence="1">
    <location>
        <position position="1"/>
    </location>
</feature>
<reference evidence="1 2" key="1">
    <citation type="submission" date="2024-02" db="EMBL/GenBank/DDBJ databases">
        <title>A draft genome for the cacao thread blight pathogen Marasmius crinis-equi.</title>
        <authorList>
            <person name="Cohen S.P."/>
            <person name="Baruah I.K."/>
            <person name="Amoako-Attah I."/>
            <person name="Bukari Y."/>
            <person name="Meinhardt L.W."/>
            <person name="Bailey B.A."/>
        </authorList>
    </citation>
    <scope>NUCLEOTIDE SEQUENCE [LARGE SCALE GENOMIC DNA]</scope>
    <source>
        <strain evidence="1 2">GH-76</strain>
    </source>
</reference>